<dbReference type="AlphaFoldDB" id="A0A923LQF5"/>
<feature type="region of interest" description="Disordered" evidence="1">
    <location>
        <begin position="159"/>
        <end position="219"/>
    </location>
</feature>
<sequence>MKIRKKENASVTVTLCLTIVVTAALIFSLAEAARFYGVKEDAAEWSHLAAESLAAGYQPYLSKKYDLFLLDGSFLGEEFDTDALEAEMDALLAYNVLSVTEKEGINLYHMQKAESEITDYVLLTDDDGRVFMSQTAKIMKKTIGQRAAEKILEKVNTIQSKQTTGGDPETSMSTAKQTLEDLKKESEISVQEEKKKSSPLRKGENTEKSSETTDPFQSIQSMKDADGILGLVVPDGQAVSAKTISLEDCLLKRDCEKGTCKKSGKGGWYERILMQEFLKPEIGNFIEPAEDAALSYGTEYLIAGNESDEKNLKETVNKLLLLRETLNFLYLQQDKAKNAEAEVLAATLAGATANPAIIELVHQGILAAWAYAESVCDVRTLLAKGQVPLMKDAAVWKTQLSNLGEAATMPADDKTSGLSYQEYLDALLYTQSTKKIAYRGMDLMEQSMRHEEKYAKCRMDHMITEFHADMTYEADTLFLGLFGEDLAGSYQFLEKTGYAYQ</sequence>
<protein>
    <submittedName>
        <fullName evidence="2">Uncharacterized protein</fullName>
    </submittedName>
</protein>
<name>A0A923LQF5_9FIRM</name>
<evidence type="ECO:0000256" key="1">
    <source>
        <dbReference type="SAM" id="MobiDB-lite"/>
    </source>
</evidence>
<accession>A0A923LQF5</accession>
<feature type="compositionally biased region" description="Polar residues" evidence="1">
    <location>
        <begin position="159"/>
        <end position="177"/>
    </location>
</feature>
<dbReference type="Proteomes" id="UP000606720">
    <property type="component" value="Unassembled WGS sequence"/>
</dbReference>
<gene>
    <name evidence="2" type="ORF">H8S17_07385</name>
</gene>
<dbReference type="EMBL" id="JACOPH010000004">
    <property type="protein sequence ID" value="MBC5714031.1"/>
    <property type="molecule type" value="Genomic_DNA"/>
</dbReference>
<proteinExistence type="predicted"/>
<organism evidence="2 3">
    <name type="scientific">Roseburia zhanii</name>
    <dbReference type="NCBI Taxonomy" id="2763064"/>
    <lineage>
        <taxon>Bacteria</taxon>
        <taxon>Bacillati</taxon>
        <taxon>Bacillota</taxon>
        <taxon>Clostridia</taxon>
        <taxon>Lachnospirales</taxon>
        <taxon>Lachnospiraceae</taxon>
        <taxon>Roseburia</taxon>
    </lineage>
</organism>
<dbReference type="RefSeq" id="WP_186866796.1">
    <property type="nucleotide sequence ID" value="NZ_JACOPH010000004.1"/>
</dbReference>
<keyword evidence="3" id="KW-1185">Reference proteome</keyword>
<comment type="caution">
    <text evidence="2">The sequence shown here is derived from an EMBL/GenBank/DDBJ whole genome shotgun (WGS) entry which is preliminary data.</text>
</comment>
<dbReference type="InterPro" id="IPR043756">
    <property type="entry name" value="DUF5702"/>
</dbReference>
<reference evidence="2" key="1">
    <citation type="submission" date="2020-08" db="EMBL/GenBank/DDBJ databases">
        <title>Genome public.</title>
        <authorList>
            <person name="Liu C."/>
            <person name="Sun Q."/>
        </authorList>
    </citation>
    <scope>NUCLEOTIDE SEQUENCE</scope>
    <source>
        <strain evidence="2">BX1005</strain>
    </source>
</reference>
<evidence type="ECO:0000313" key="3">
    <source>
        <dbReference type="Proteomes" id="UP000606720"/>
    </source>
</evidence>
<dbReference type="Pfam" id="PF18960">
    <property type="entry name" value="DUF5702"/>
    <property type="match status" value="1"/>
</dbReference>
<evidence type="ECO:0000313" key="2">
    <source>
        <dbReference type="EMBL" id="MBC5714031.1"/>
    </source>
</evidence>
<feature type="compositionally biased region" description="Basic and acidic residues" evidence="1">
    <location>
        <begin position="178"/>
        <end position="211"/>
    </location>
</feature>